<feature type="domain" description="ZP" evidence="10">
    <location>
        <begin position="56"/>
        <end position="308"/>
    </location>
</feature>
<dbReference type="EMBL" id="WIXE01024796">
    <property type="protein sequence ID" value="KAK5965260.1"/>
    <property type="molecule type" value="Genomic_DNA"/>
</dbReference>
<evidence type="ECO:0000256" key="7">
    <source>
        <dbReference type="ARBA" id="ARBA00023136"/>
    </source>
</evidence>
<feature type="region of interest" description="Disordered" evidence="8">
    <location>
        <begin position="390"/>
        <end position="495"/>
    </location>
</feature>
<name>A0AAN8FA81_TRICO</name>
<dbReference type="InterPro" id="IPR057475">
    <property type="entry name" value="CUT_C"/>
</dbReference>
<dbReference type="InterPro" id="IPR001507">
    <property type="entry name" value="ZP_dom"/>
</dbReference>
<dbReference type="GO" id="GO:0005886">
    <property type="term" value="C:plasma membrane"/>
    <property type="evidence" value="ECO:0007669"/>
    <property type="project" value="UniProtKB-SubCell"/>
</dbReference>
<proteinExistence type="predicted"/>
<dbReference type="InterPro" id="IPR051962">
    <property type="entry name" value="Cuticlin"/>
</dbReference>
<feature type="region of interest" description="Disordered" evidence="8">
    <location>
        <begin position="1"/>
        <end position="31"/>
    </location>
</feature>
<accession>A0AAN8FA81</accession>
<comment type="caution">
    <text evidence="11">The sequence shown here is derived from an EMBL/GenBank/DDBJ whole genome shotgun (WGS) entry which is preliminary data.</text>
</comment>
<evidence type="ECO:0000313" key="11">
    <source>
        <dbReference type="EMBL" id="KAK5965260.1"/>
    </source>
</evidence>
<feature type="transmembrane region" description="Helical" evidence="9">
    <location>
        <begin position="362"/>
        <end position="382"/>
    </location>
</feature>
<evidence type="ECO:0000256" key="6">
    <source>
        <dbReference type="ARBA" id="ARBA00022989"/>
    </source>
</evidence>
<evidence type="ECO:0000256" key="3">
    <source>
        <dbReference type="ARBA" id="ARBA00022475"/>
    </source>
</evidence>
<dbReference type="GO" id="GO:0042302">
    <property type="term" value="F:structural constituent of cuticle"/>
    <property type="evidence" value="ECO:0007669"/>
    <property type="project" value="UniProtKB-KW"/>
</dbReference>
<evidence type="ECO:0000256" key="5">
    <source>
        <dbReference type="ARBA" id="ARBA00022729"/>
    </source>
</evidence>
<comment type="subcellular location">
    <subcellularLocation>
        <location evidence="1">Cell membrane</location>
        <topology evidence="1">Single-pass type I membrane protein</topology>
    </subcellularLocation>
</comment>
<feature type="compositionally biased region" description="Acidic residues" evidence="8">
    <location>
        <begin position="8"/>
        <end position="20"/>
    </location>
</feature>
<dbReference type="PROSITE" id="PS51034">
    <property type="entry name" value="ZP_2"/>
    <property type="match status" value="1"/>
</dbReference>
<evidence type="ECO:0000313" key="12">
    <source>
        <dbReference type="Proteomes" id="UP001331761"/>
    </source>
</evidence>
<dbReference type="SMART" id="SM00241">
    <property type="entry name" value="ZP"/>
    <property type="match status" value="1"/>
</dbReference>
<feature type="compositionally biased region" description="Polar residues" evidence="8">
    <location>
        <begin position="448"/>
        <end position="468"/>
    </location>
</feature>
<evidence type="ECO:0000256" key="2">
    <source>
        <dbReference type="ARBA" id="ARBA00022460"/>
    </source>
</evidence>
<keyword evidence="2" id="KW-0193">Cuticle</keyword>
<evidence type="ECO:0000256" key="9">
    <source>
        <dbReference type="SAM" id="Phobius"/>
    </source>
</evidence>
<gene>
    <name evidence="11" type="ORF">GCK32_005299</name>
</gene>
<keyword evidence="6 9" id="KW-1133">Transmembrane helix</keyword>
<keyword evidence="5" id="KW-0732">Signal</keyword>
<dbReference type="Pfam" id="PF25301">
    <property type="entry name" value="CUT_C"/>
    <property type="match status" value="1"/>
</dbReference>
<dbReference type="PANTHER" id="PTHR22907:SF40">
    <property type="entry name" value="TRANSMEMBRANE PROTEIN-RELATED"/>
    <property type="match status" value="1"/>
</dbReference>
<keyword evidence="4 9" id="KW-0812">Transmembrane</keyword>
<evidence type="ECO:0000259" key="10">
    <source>
        <dbReference type="PROSITE" id="PS51034"/>
    </source>
</evidence>
<protein>
    <submittedName>
        <fullName evidence="11">ZP domain-containing protein</fullName>
    </submittedName>
</protein>
<evidence type="ECO:0000256" key="1">
    <source>
        <dbReference type="ARBA" id="ARBA00004251"/>
    </source>
</evidence>
<organism evidence="11 12">
    <name type="scientific">Trichostrongylus colubriformis</name>
    <name type="common">Black scour worm</name>
    <dbReference type="NCBI Taxonomy" id="6319"/>
    <lineage>
        <taxon>Eukaryota</taxon>
        <taxon>Metazoa</taxon>
        <taxon>Ecdysozoa</taxon>
        <taxon>Nematoda</taxon>
        <taxon>Chromadorea</taxon>
        <taxon>Rhabditida</taxon>
        <taxon>Rhabditina</taxon>
        <taxon>Rhabditomorpha</taxon>
        <taxon>Strongyloidea</taxon>
        <taxon>Trichostrongylidae</taxon>
        <taxon>Trichostrongylus</taxon>
    </lineage>
</organism>
<sequence>MITIALPTEEEEKQEQEEEKPEPREEVPASVPVPIVPTVSTPSSISVDVHGLVHLQCSPLGFKISLNVPAGYEGVAVVKGQEDNEECRKDIRALESSTNLTVGFFVASKSCGVTRVHSVEPPGNNYTLILHLKHRVPLVTGGDRAYLLQCYIGKPSHDLDLSADLAVTKGELMIAETISLLSVPPTCSYSIRKDSPNGTIVKNAFIGQTVYHRWECDGGEEANNVYGIHIHSCFASDDVDKRFPIVDGRGCSSDLTLLSDPRYSEDSLTAYAESKAFAFTEADQLKFVCKLSLCTRDGDGCEGVTPPACGGNSPEQLVIRRIRHQSSAMEGALSSALSTKVGVAANMPSTFKGRVADLLSSGGTWILLALLAAIATVGTVVLSRYALSSTDATTTCSDPETMTSPPTSPFPLFYSSPSSPTSPIPIVDSPPSSVCSPIPGRPAASEELITTTINEDQPTSEDSGQSSDEVAPPSEEPATPQPSPDRRPSRAEMNQRLAAFLKDFDRSKYV</sequence>
<dbReference type="Proteomes" id="UP001331761">
    <property type="component" value="Unassembled WGS sequence"/>
</dbReference>
<dbReference type="InterPro" id="IPR056953">
    <property type="entry name" value="CUT_N"/>
</dbReference>
<evidence type="ECO:0000256" key="4">
    <source>
        <dbReference type="ARBA" id="ARBA00022692"/>
    </source>
</evidence>
<keyword evidence="7 9" id="KW-0472">Membrane</keyword>
<dbReference type="PANTHER" id="PTHR22907">
    <property type="entry name" value="GH04558P"/>
    <property type="match status" value="1"/>
</dbReference>
<dbReference type="AlphaFoldDB" id="A0AAN8FA81"/>
<keyword evidence="3" id="KW-1003">Cell membrane</keyword>
<feature type="compositionally biased region" description="Low complexity" evidence="8">
    <location>
        <begin position="397"/>
        <end position="438"/>
    </location>
</feature>
<evidence type="ECO:0000256" key="8">
    <source>
        <dbReference type="SAM" id="MobiDB-lite"/>
    </source>
</evidence>
<dbReference type="Pfam" id="PF25057">
    <property type="entry name" value="CUT_N"/>
    <property type="match status" value="1"/>
</dbReference>
<keyword evidence="12" id="KW-1185">Reference proteome</keyword>
<reference evidence="11 12" key="1">
    <citation type="submission" date="2019-10" db="EMBL/GenBank/DDBJ databases">
        <title>Assembly and Annotation for the nematode Trichostrongylus colubriformis.</title>
        <authorList>
            <person name="Martin J."/>
        </authorList>
    </citation>
    <scope>NUCLEOTIDE SEQUENCE [LARGE SCALE GENOMIC DNA]</scope>
    <source>
        <strain evidence="11">G859</strain>
        <tissue evidence="11">Whole worm</tissue>
    </source>
</reference>